<feature type="transmembrane region" description="Helical" evidence="8">
    <location>
        <begin position="26"/>
        <end position="48"/>
    </location>
</feature>
<dbReference type="GO" id="GO:0006031">
    <property type="term" value="P:chitin biosynthetic process"/>
    <property type="evidence" value="ECO:0007669"/>
    <property type="project" value="TreeGrafter"/>
</dbReference>
<dbReference type="GO" id="GO:0030428">
    <property type="term" value="C:cell septum"/>
    <property type="evidence" value="ECO:0007669"/>
    <property type="project" value="TreeGrafter"/>
</dbReference>
<proteinExistence type="predicted"/>
<comment type="caution">
    <text evidence="9">The sequence shown here is derived from an EMBL/GenBank/DDBJ whole genome shotgun (WGS) entry which is preliminary data.</text>
</comment>
<evidence type="ECO:0000256" key="8">
    <source>
        <dbReference type="SAM" id="Phobius"/>
    </source>
</evidence>
<feature type="compositionally biased region" description="Polar residues" evidence="7">
    <location>
        <begin position="202"/>
        <end position="215"/>
    </location>
</feature>
<keyword evidence="3" id="KW-0808">Transferase</keyword>
<evidence type="ECO:0000256" key="1">
    <source>
        <dbReference type="ARBA" id="ARBA00004651"/>
    </source>
</evidence>
<organism evidence="9 10">
    <name type="scientific">Smittium simulii</name>
    <dbReference type="NCBI Taxonomy" id="133385"/>
    <lineage>
        <taxon>Eukaryota</taxon>
        <taxon>Fungi</taxon>
        <taxon>Fungi incertae sedis</taxon>
        <taxon>Zoopagomycota</taxon>
        <taxon>Kickxellomycotina</taxon>
        <taxon>Harpellomycetes</taxon>
        <taxon>Harpellales</taxon>
        <taxon>Legeriomycetaceae</taxon>
        <taxon>Smittium</taxon>
    </lineage>
</organism>
<evidence type="ECO:0000256" key="2">
    <source>
        <dbReference type="ARBA" id="ARBA00022475"/>
    </source>
</evidence>
<feature type="compositionally biased region" description="Basic residues" evidence="7">
    <location>
        <begin position="226"/>
        <end position="237"/>
    </location>
</feature>
<keyword evidence="8" id="KW-1133">Transmembrane helix</keyword>
<feature type="compositionally biased region" description="Basic and acidic residues" evidence="7">
    <location>
        <begin position="216"/>
        <end position="225"/>
    </location>
</feature>
<evidence type="ECO:0000256" key="5">
    <source>
        <dbReference type="ARBA" id="ARBA00023136"/>
    </source>
</evidence>
<keyword evidence="2" id="KW-1003">Cell membrane</keyword>
<dbReference type="Pfam" id="PF03142">
    <property type="entry name" value="Chitin_synth_2"/>
    <property type="match status" value="1"/>
</dbReference>
<dbReference type="PANTHER" id="PTHR22914:SF16">
    <property type="entry name" value="CHITIN SYNTHASE 3"/>
    <property type="match status" value="1"/>
</dbReference>
<dbReference type="InterPro" id="IPR004835">
    <property type="entry name" value="Chitin_synth"/>
</dbReference>
<accession>A0A2T9YEI7</accession>
<evidence type="ECO:0000313" key="9">
    <source>
        <dbReference type="EMBL" id="PVU90746.1"/>
    </source>
</evidence>
<evidence type="ECO:0000256" key="6">
    <source>
        <dbReference type="ARBA" id="ARBA00023180"/>
    </source>
</evidence>
<dbReference type="GO" id="GO:0005886">
    <property type="term" value="C:plasma membrane"/>
    <property type="evidence" value="ECO:0007669"/>
    <property type="project" value="UniProtKB-SubCell"/>
</dbReference>
<dbReference type="AlphaFoldDB" id="A0A2T9YEI7"/>
<keyword evidence="5 8" id="KW-0472">Membrane</keyword>
<evidence type="ECO:0000256" key="7">
    <source>
        <dbReference type="SAM" id="MobiDB-lite"/>
    </source>
</evidence>
<dbReference type="Proteomes" id="UP000245383">
    <property type="component" value="Unassembled WGS sequence"/>
</dbReference>
<dbReference type="GO" id="GO:0004100">
    <property type="term" value="F:chitin synthase activity"/>
    <property type="evidence" value="ECO:0007669"/>
    <property type="project" value="InterPro"/>
</dbReference>
<feature type="region of interest" description="Disordered" evidence="7">
    <location>
        <begin position="192"/>
        <end position="237"/>
    </location>
</feature>
<evidence type="ECO:0008006" key="11">
    <source>
        <dbReference type="Google" id="ProtNLM"/>
    </source>
</evidence>
<keyword evidence="10" id="KW-1185">Reference proteome</keyword>
<dbReference type="OrthoDB" id="370884at2759"/>
<comment type="subcellular location">
    <subcellularLocation>
        <location evidence="1">Cell membrane</location>
        <topology evidence="1">Multi-pass membrane protein</topology>
    </subcellularLocation>
</comment>
<keyword evidence="6" id="KW-0325">Glycoprotein</keyword>
<dbReference type="STRING" id="133385.A0A2T9YEI7"/>
<evidence type="ECO:0000256" key="3">
    <source>
        <dbReference type="ARBA" id="ARBA00022679"/>
    </source>
</evidence>
<gene>
    <name evidence="9" type="ORF">BB561_004733</name>
</gene>
<keyword evidence="4 8" id="KW-0812">Transmembrane</keyword>
<dbReference type="EMBL" id="MBFR01000240">
    <property type="protein sequence ID" value="PVU90746.1"/>
    <property type="molecule type" value="Genomic_DNA"/>
</dbReference>
<evidence type="ECO:0000313" key="10">
    <source>
        <dbReference type="Proteomes" id="UP000245383"/>
    </source>
</evidence>
<name>A0A2T9YEI7_9FUNG</name>
<evidence type="ECO:0000256" key="4">
    <source>
        <dbReference type="ARBA" id="ARBA00022692"/>
    </source>
</evidence>
<sequence length="237" mass="27993">MLLVVLFVPALIVVFTSRKYIYLMWMIIYLFALPVWNFILPVYAYWHFDDFSWGETRKVSGEGKDSGHGDEDGEFNSKSVPLKRWEDYERKRLRNIRYNKNDSQYEPQDDYYNNSTFIDNESAHLMNASSLSMNNSNKDQYVAQDHGSISPQQRYEYNNRLYSQDTQNANSEFELQTFNSQNLQTSYNSHMKPSMPIANDPNDFTNYYTDQGNVDQNRKNEEQTRKKPTGARALKRN</sequence>
<dbReference type="PANTHER" id="PTHR22914">
    <property type="entry name" value="CHITIN SYNTHASE"/>
    <property type="match status" value="1"/>
</dbReference>
<reference evidence="9 10" key="1">
    <citation type="journal article" date="2018" name="MBio">
        <title>Comparative Genomics Reveals the Core Gene Toolbox for the Fungus-Insect Symbiosis.</title>
        <authorList>
            <person name="Wang Y."/>
            <person name="Stata M."/>
            <person name="Wang W."/>
            <person name="Stajich J.E."/>
            <person name="White M.M."/>
            <person name="Moncalvo J.M."/>
        </authorList>
    </citation>
    <scope>NUCLEOTIDE SEQUENCE [LARGE SCALE GENOMIC DNA]</scope>
    <source>
        <strain evidence="9 10">SWE-8-4</strain>
    </source>
</reference>
<protein>
    <recommendedName>
        <fullName evidence="11">Chitin synthase</fullName>
    </recommendedName>
</protein>